<dbReference type="Gene3D" id="3.50.7.10">
    <property type="entry name" value="GroEL"/>
    <property type="match status" value="1"/>
</dbReference>
<dbReference type="Gene3D" id="1.10.560.10">
    <property type="entry name" value="GroEL-like equatorial domain"/>
    <property type="match status" value="1"/>
</dbReference>
<dbReference type="InterPro" id="IPR027409">
    <property type="entry name" value="GroEL-like_apical_dom_sf"/>
</dbReference>
<dbReference type="NCBIfam" id="NF009487">
    <property type="entry name" value="PRK12849.1"/>
    <property type="match status" value="1"/>
</dbReference>
<accession>A0A1L5NV64</accession>
<feature type="compositionally biased region" description="Basic and acidic residues" evidence="10">
    <location>
        <begin position="533"/>
        <end position="546"/>
    </location>
</feature>
<dbReference type="RefSeq" id="WP_074072069.1">
    <property type="nucleotide sequence ID" value="NZ_CP017105.1"/>
</dbReference>
<protein>
    <recommendedName>
        <fullName evidence="7">Chaperonin GroEL</fullName>
        <ecNumber evidence="7">5.6.1.7</ecNumber>
    </recommendedName>
    <alternativeName>
        <fullName evidence="7">60 kDa chaperonin</fullName>
    </alternativeName>
    <alternativeName>
        <fullName evidence="7">Chaperonin-60</fullName>
        <shortName evidence="7">Cpn60</shortName>
    </alternativeName>
</protein>
<evidence type="ECO:0000313" key="12">
    <source>
        <dbReference type="Proteomes" id="UP000184749"/>
    </source>
</evidence>
<dbReference type="FunFam" id="3.50.7.10:FF:000001">
    <property type="entry name" value="60 kDa chaperonin"/>
    <property type="match status" value="1"/>
</dbReference>
<dbReference type="PROSITE" id="PS00296">
    <property type="entry name" value="CHAPERONINS_CPN60"/>
    <property type="match status" value="1"/>
</dbReference>
<keyword evidence="6 7" id="KW-0413">Isomerase</keyword>
<dbReference type="EC" id="5.6.1.7" evidence="7"/>
<dbReference type="EMBL" id="CP017105">
    <property type="protein sequence ID" value="APO71790.1"/>
    <property type="molecule type" value="Genomic_DNA"/>
</dbReference>
<dbReference type="InterPro" id="IPR001844">
    <property type="entry name" value="Cpn60/GroEL"/>
</dbReference>
<comment type="similarity">
    <text evidence="1 7 8">Belongs to the chaperonin (HSP60) family.</text>
</comment>
<name>A0A1L5NV64_9HYPH</name>
<dbReference type="OrthoDB" id="8416582at2"/>
<dbReference type="SUPFAM" id="SSF48592">
    <property type="entry name" value="GroEL equatorial domain-like"/>
    <property type="match status" value="1"/>
</dbReference>
<feature type="binding site" evidence="7">
    <location>
        <position position="414"/>
    </location>
    <ligand>
        <name>ATP</name>
        <dbReference type="ChEBI" id="CHEBI:30616"/>
    </ligand>
</feature>
<dbReference type="InterPro" id="IPR002423">
    <property type="entry name" value="Cpn60/GroEL/TCP-1"/>
</dbReference>
<dbReference type="SUPFAM" id="SSF54849">
    <property type="entry name" value="GroEL-intermediate domain like"/>
    <property type="match status" value="1"/>
</dbReference>
<feature type="binding site" evidence="7">
    <location>
        <position position="50"/>
    </location>
    <ligand>
        <name>ATP</name>
        <dbReference type="ChEBI" id="CHEBI:30616"/>
    </ligand>
</feature>
<proteinExistence type="inferred from homology"/>
<dbReference type="PRINTS" id="PR00298">
    <property type="entry name" value="CHAPERONIN60"/>
</dbReference>
<dbReference type="HAMAP" id="MF_00600">
    <property type="entry name" value="CH60"/>
    <property type="match status" value="1"/>
</dbReference>
<dbReference type="NCBIfam" id="NF009489">
    <property type="entry name" value="PRK12851.1"/>
    <property type="match status" value="1"/>
</dbReference>
<keyword evidence="11" id="KW-0614">Plasmid</keyword>
<evidence type="ECO:0000256" key="6">
    <source>
        <dbReference type="ARBA" id="ARBA00023235"/>
    </source>
</evidence>
<organism evidence="11 12">
    <name type="scientific">Rhizobium gallicum</name>
    <dbReference type="NCBI Taxonomy" id="56730"/>
    <lineage>
        <taxon>Bacteria</taxon>
        <taxon>Pseudomonadati</taxon>
        <taxon>Pseudomonadota</taxon>
        <taxon>Alphaproteobacteria</taxon>
        <taxon>Hyphomicrobiales</taxon>
        <taxon>Rhizobiaceae</taxon>
        <taxon>Rhizobium/Agrobacterium group</taxon>
        <taxon>Rhizobium</taxon>
    </lineage>
</organism>
<keyword evidence="5 7" id="KW-0143">Chaperone</keyword>
<dbReference type="GO" id="GO:0016853">
    <property type="term" value="F:isomerase activity"/>
    <property type="evidence" value="ECO:0007669"/>
    <property type="project" value="UniProtKB-KW"/>
</dbReference>
<evidence type="ECO:0000256" key="9">
    <source>
        <dbReference type="RuleBase" id="RU000419"/>
    </source>
</evidence>
<comment type="function">
    <text evidence="7 9">Together with its co-chaperonin GroES, plays an essential role in assisting protein folding. The GroEL-GroES system forms a nano-cage that allows encapsulation of the non-native substrate proteins and provides a physical environment optimized to promote and accelerate protein folding.</text>
</comment>
<dbReference type="Pfam" id="PF00118">
    <property type="entry name" value="Cpn60_TCP1"/>
    <property type="match status" value="1"/>
</dbReference>
<dbReference type="Gene3D" id="3.30.260.10">
    <property type="entry name" value="TCP-1-like chaperonin intermediate domain"/>
    <property type="match status" value="1"/>
</dbReference>
<dbReference type="GO" id="GO:0140662">
    <property type="term" value="F:ATP-dependent protein folding chaperone"/>
    <property type="evidence" value="ECO:0007669"/>
    <property type="project" value="InterPro"/>
</dbReference>
<dbReference type="SUPFAM" id="SSF52029">
    <property type="entry name" value="GroEL apical domain-like"/>
    <property type="match status" value="1"/>
</dbReference>
<dbReference type="InterPro" id="IPR018370">
    <property type="entry name" value="Chaperonin_Cpn60_CS"/>
</dbReference>
<feature type="region of interest" description="Disordered" evidence="10">
    <location>
        <begin position="525"/>
        <end position="546"/>
    </location>
</feature>
<evidence type="ECO:0000313" key="11">
    <source>
        <dbReference type="EMBL" id="APO71790.1"/>
    </source>
</evidence>
<evidence type="ECO:0000256" key="2">
    <source>
        <dbReference type="ARBA" id="ARBA00022490"/>
    </source>
</evidence>
<comment type="caution">
    <text evidence="7">Lacks conserved residue(s) required for the propagation of feature annotation.</text>
</comment>
<keyword evidence="2 7" id="KW-0963">Cytoplasm</keyword>
<evidence type="ECO:0000256" key="8">
    <source>
        <dbReference type="RuleBase" id="RU000418"/>
    </source>
</evidence>
<dbReference type="AlphaFoldDB" id="A0A1L5NV64"/>
<evidence type="ECO:0000256" key="3">
    <source>
        <dbReference type="ARBA" id="ARBA00022741"/>
    </source>
</evidence>
<geneLocation type="plasmid" evidence="12">
    <name>prgalie4872d</name>
</geneLocation>
<comment type="subcellular location">
    <subcellularLocation>
        <location evidence="7">Cytoplasm</location>
    </subcellularLocation>
</comment>
<evidence type="ECO:0000256" key="5">
    <source>
        <dbReference type="ARBA" id="ARBA00023186"/>
    </source>
</evidence>
<dbReference type="InterPro" id="IPR027410">
    <property type="entry name" value="TCP-1-like_intermed_sf"/>
</dbReference>
<dbReference type="CDD" id="cd03344">
    <property type="entry name" value="GroEL"/>
    <property type="match status" value="1"/>
</dbReference>
<feature type="binding site" evidence="7">
    <location>
        <begin position="86"/>
        <end position="90"/>
    </location>
    <ligand>
        <name>ATP</name>
        <dbReference type="ChEBI" id="CHEBI:30616"/>
    </ligand>
</feature>
<keyword evidence="4 7" id="KW-0067">ATP-binding</keyword>
<evidence type="ECO:0000256" key="10">
    <source>
        <dbReference type="SAM" id="MobiDB-lite"/>
    </source>
</evidence>
<dbReference type="GO" id="GO:0005524">
    <property type="term" value="F:ATP binding"/>
    <property type="evidence" value="ECO:0007669"/>
    <property type="project" value="UniProtKB-UniRule"/>
</dbReference>
<dbReference type="GO" id="GO:0005737">
    <property type="term" value="C:cytoplasm"/>
    <property type="evidence" value="ECO:0007669"/>
    <property type="project" value="UniProtKB-SubCell"/>
</dbReference>
<dbReference type="NCBIfam" id="NF000592">
    <property type="entry name" value="PRK00013.1"/>
    <property type="match status" value="1"/>
</dbReference>
<evidence type="ECO:0000256" key="4">
    <source>
        <dbReference type="ARBA" id="ARBA00022840"/>
    </source>
</evidence>
<evidence type="ECO:0000256" key="1">
    <source>
        <dbReference type="ARBA" id="ARBA00006607"/>
    </source>
</evidence>
<gene>
    <name evidence="11" type="primary">groEL-4</name>
    <name evidence="7" type="synonym">groEL</name>
    <name evidence="7" type="synonym">groL</name>
    <name evidence="11" type="ORF">IE4872_PD01264</name>
</gene>
<keyword evidence="3 7" id="KW-0547">Nucleotide-binding</keyword>
<reference evidence="11 12" key="1">
    <citation type="submission" date="2016-09" db="EMBL/GenBank/DDBJ databases">
        <title>The complete genome sequences of Rhizobium gallicum, symbiovars gallicum and phaseoli, symbionts associated to common bean (Phaseolus vulgaris).</title>
        <authorList>
            <person name="Bustos P."/>
            <person name="Santamaria R.I."/>
            <person name="Perez-Carrascal O.M."/>
            <person name="Juarez S."/>
            <person name="Lozano L."/>
            <person name="Martinez-Flores I."/>
            <person name="Martinez-Romero E."/>
            <person name="Cevallos M."/>
            <person name="Romero D."/>
            <person name="Davila G."/>
            <person name="Gonzalez V."/>
        </authorList>
    </citation>
    <scope>NUCLEOTIDE SEQUENCE [LARGE SCALE GENOMIC DNA]</scope>
    <source>
        <strain evidence="11 12">IE4872</strain>
        <plasmid evidence="12">prgalie4872d</plasmid>
    </source>
</reference>
<dbReference type="GO" id="GO:0042026">
    <property type="term" value="P:protein refolding"/>
    <property type="evidence" value="ECO:0007669"/>
    <property type="project" value="UniProtKB-UniRule"/>
</dbReference>
<dbReference type="GO" id="GO:0051082">
    <property type="term" value="F:unfolded protein binding"/>
    <property type="evidence" value="ECO:0007669"/>
    <property type="project" value="UniProtKB-UniRule"/>
</dbReference>
<dbReference type="PANTHER" id="PTHR45633">
    <property type="entry name" value="60 KDA HEAT SHOCK PROTEIN, MITOCHONDRIAL"/>
    <property type="match status" value="1"/>
</dbReference>
<sequence>MTAKDIKYAFEARDSMLDGVGTLARAVSVTLGPRGRNVAMARPFGAKITKDGVTVAKEIELQDRFEDMAVRLLRQVAVKTSYLTGDGTTTAVVLAEAIIRGGVRAVAAGMNPMDLKRGIDRAVETVAAELKQNARAVSSNVEIAQIATIAANGDTEIGRIIAEAMAKVGNNGVITVEEGRSLETEIEIVTGIQFDRSYISPHFTTNRERTRVEFEDAFILLGEKKLASLDKVVPLLEKVVQTGKPLLIIAEDVEAEVRAALVVNKLRGSLKVAAVKAPAYGELRKAILQDIALLTGGTVISEDLGLKIETVPLDVLGRAGKITVDKQNTTIVEGRGLPVDIETRIAAIKRQLEQSDFDYDRDKLEERLARLSSGIAVVRVGGTSEIEVREKKDRIRNAVHAARAAIEEGILPGGGTALLRAGKALEALKIDHPDQQAGIRLVAEAIRWPARHIAANSGEDGSVVAARILEKDDFAYGYDAQKGAFGDMMAAGIIDPVKAVRVALQGAASVAGLMIMTEAMVAEVKGPPPPELPGHHDHEDNLDIEF</sequence>
<dbReference type="NCBIfam" id="TIGR02348">
    <property type="entry name" value="GroEL"/>
    <property type="match status" value="1"/>
</dbReference>
<dbReference type="Proteomes" id="UP000184749">
    <property type="component" value="Plasmid pRgalIE4872d"/>
</dbReference>
<dbReference type="InterPro" id="IPR027413">
    <property type="entry name" value="GROEL-like_equatorial_sf"/>
</dbReference>
<comment type="subunit">
    <text evidence="7 9">Forms a cylinder of 14 subunits composed of two heptameric rings stacked back-to-back. Interacts with the co-chaperonin GroES.</text>
</comment>
<dbReference type="NCBIfam" id="NF009488">
    <property type="entry name" value="PRK12850.1"/>
    <property type="match status" value="1"/>
</dbReference>
<feature type="binding site" evidence="7">
    <location>
        <begin position="30"/>
        <end position="33"/>
    </location>
    <ligand>
        <name>ATP</name>
        <dbReference type="ChEBI" id="CHEBI:30616"/>
    </ligand>
</feature>
<evidence type="ECO:0000256" key="7">
    <source>
        <dbReference type="HAMAP-Rule" id="MF_00600"/>
    </source>
</evidence>
<feature type="binding site" evidence="7">
    <location>
        <position position="495"/>
    </location>
    <ligand>
        <name>ATP</name>
        <dbReference type="ChEBI" id="CHEBI:30616"/>
    </ligand>
</feature>